<proteinExistence type="predicted"/>
<accession>A0A4S1CMU1</accession>
<dbReference type="RefSeq" id="WP_135869414.1">
    <property type="nucleotide sequence ID" value="NZ_SRSC01000001.1"/>
</dbReference>
<dbReference type="EMBL" id="SRSC01000001">
    <property type="protein sequence ID" value="TGU75104.1"/>
    <property type="molecule type" value="Genomic_DNA"/>
</dbReference>
<keyword evidence="3" id="KW-1185">Reference proteome</keyword>
<evidence type="ECO:0000256" key="1">
    <source>
        <dbReference type="SAM" id="MobiDB-lite"/>
    </source>
</evidence>
<comment type="caution">
    <text evidence="2">The sequence shown here is derived from an EMBL/GenBank/DDBJ whole genome shotgun (WGS) entry which is preliminary data.</text>
</comment>
<evidence type="ECO:0000313" key="3">
    <source>
        <dbReference type="Proteomes" id="UP000306416"/>
    </source>
</evidence>
<dbReference type="Proteomes" id="UP000306416">
    <property type="component" value="Unassembled WGS sequence"/>
</dbReference>
<feature type="region of interest" description="Disordered" evidence="1">
    <location>
        <begin position="80"/>
        <end position="100"/>
    </location>
</feature>
<name>A0A4S1CMU1_9BACT</name>
<dbReference type="AlphaFoldDB" id="A0A4S1CMU1"/>
<gene>
    <name evidence="2" type="ORF">E4633_06530</name>
</gene>
<sequence length="100" mass="11643">MSLLERVKRLEGMHPELTPIQLCDIWRHMIAALDAGETFSELSARVNENLLYSAGVTPQGWEEHRLEAIADYEKIFGPGSFKENRDSQKRWREASEDRHF</sequence>
<organism evidence="2 3">
    <name type="scientific">Geomonas terrae</name>
    <dbReference type="NCBI Taxonomy" id="2562681"/>
    <lineage>
        <taxon>Bacteria</taxon>
        <taxon>Pseudomonadati</taxon>
        <taxon>Thermodesulfobacteriota</taxon>
        <taxon>Desulfuromonadia</taxon>
        <taxon>Geobacterales</taxon>
        <taxon>Geobacteraceae</taxon>
        <taxon>Geomonas</taxon>
    </lineage>
</organism>
<evidence type="ECO:0000313" key="2">
    <source>
        <dbReference type="EMBL" id="TGU75104.1"/>
    </source>
</evidence>
<reference evidence="2 3" key="1">
    <citation type="submission" date="2019-04" db="EMBL/GenBank/DDBJ databases">
        <title>Geobacter oryzae sp. nov., ferric-reducing bacteria isolated from paddy soil.</title>
        <authorList>
            <person name="Xu Z."/>
            <person name="Masuda Y."/>
            <person name="Itoh H."/>
            <person name="Senoo K."/>
        </authorList>
    </citation>
    <scope>NUCLEOTIDE SEQUENCE [LARGE SCALE GENOMIC DNA]</scope>
    <source>
        <strain evidence="2 3">Red111</strain>
    </source>
</reference>
<feature type="compositionally biased region" description="Basic and acidic residues" evidence="1">
    <location>
        <begin position="82"/>
        <end position="100"/>
    </location>
</feature>
<protein>
    <submittedName>
        <fullName evidence="2">Uncharacterized protein</fullName>
    </submittedName>
</protein>